<organism evidence="4 5">
    <name type="scientific">Sesamum angolense</name>
    <dbReference type="NCBI Taxonomy" id="2727404"/>
    <lineage>
        <taxon>Eukaryota</taxon>
        <taxon>Viridiplantae</taxon>
        <taxon>Streptophyta</taxon>
        <taxon>Embryophyta</taxon>
        <taxon>Tracheophyta</taxon>
        <taxon>Spermatophyta</taxon>
        <taxon>Magnoliopsida</taxon>
        <taxon>eudicotyledons</taxon>
        <taxon>Gunneridae</taxon>
        <taxon>Pentapetalae</taxon>
        <taxon>asterids</taxon>
        <taxon>lamiids</taxon>
        <taxon>Lamiales</taxon>
        <taxon>Pedaliaceae</taxon>
        <taxon>Sesamum</taxon>
    </lineage>
</organism>
<dbReference type="InterPro" id="IPR045096">
    <property type="entry name" value="EDR2-like"/>
</dbReference>
<dbReference type="InterPro" id="IPR009769">
    <property type="entry name" value="EDR2_C"/>
</dbReference>
<evidence type="ECO:0000313" key="5">
    <source>
        <dbReference type="Proteomes" id="UP001289374"/>
    </source>
</evidence>
<gene>
    <name evidence="4" type="ORF">Sango_2401600</name>
</gene>
<proteinExistence type="predicted"/>
<reference evidence="4" key="2">
    <citation type="journal article" date="2024" name="Plant">
        <title>Genomic evolution and insights into agronomic trait innovations of Sesamum species.</title>
        <authorList>
            <person name="Miao H."/>
            <person name="Wang L."/>
            <person name="Qu L."/>
            <person name="Liu H."/>
            <person name="Sun Y."/>
            <person name="Le M."/>
            <person name="Wang Q."/>
            <person name="Wei S."/>
            <person name="Zheng Y."/>
            <person name="Lin W."/>
            <person name="Duan Y."/>
            <person name="Cao H."/>
            <person name="Xiong S."/>
            <person name="Wang X."/>
            <person name="Wei L."/>
            <person name="Li C."/>
            <person name="Ma Q."/>
            <person name="Ju M."/>
            <person name="Zhao R."/>
            <person name="Li G."/>
            <person name="Mu C."/>
            <person name="Tian Q."/>
            <person name="Mei H."/>
            <person name="Zhang T."/>
            <person name="Gao T."/>
            <person name="Zhang H."/>
        </authorList>
    </citation>
    <scope>NUCLEOTIDE SEQUENCE</scope>
    <source>
        <strain evidence="4">K16</strain>
    </source>
</reference>
<keyword evidence="2" id="KW-0732">Signal</keyword>
<feature type="region of interest" description="Disordered" evidence="1">
    <location>
        <begin position="81"/>
        <end position="113"/>
    </location>
</feature>
<dbReference type="Pfam" id="PF07059">
    <property type="entry name" value="EDR2_C"/>
    <property type="match status" value="1"/>
</dbReference>
<evidence type="ECO:0000313" key="4">
    <source>
        <dbReference type="EMBL" id="KAK4387950.1"/>
    </source>
</evidence>
<dbReference type="PANTHER" id="PTHR12136:SF101">
    <property type="entry name" value="ENHANCED DISEASE RESISTANCE-LIKE PROTEIN (DUF1336)"/>
    <property type="match status" value="1"/>
</dbReference>
<evidence type="ECO:0000256" key="2">
    <source>
        <dbReference type="SAM" id="SignalP"/>
    </source>
</evidence>
<reference evidence="4" key="1">
    <citation type="submission" date="2020-06" db="EMBL/GenBank/DDBJ databases">
        <authorList>
            <person name="Li T."/>
            <person name="Hu X."/>
            <person name="Zhang T."/>
            <person name="Song X."/>
            <person name="Zhang H."/>
            <person name="Dai N."/>
            <person name="Sheng W."/>
            <person name="Hou X."/>
            <person name="Wei L."/>
        </authorList>
    </citation>
    <scope>NUCLEOTIDE SEQUENCE</scope>
    <source>
        <strain evidence="4">K16</strain>
        <tissue evidence="4">Leaf</tissue>
    </source>
</reference>
<accession>A0AAE2BJR8</accession>
<feature type="domain" description="Protein ENHANCED DISEASE RESISTANCE 2 C-terminal" evidence="3">
    <location>
        <begin position="2"/>
        <end position="43"/>
    </location>
</feature>
<dbReference type="EMBL" id="JACGWL010000014">
    <property type="protein sequence ID" value="KAK4387950.1"/>
    <property type="molecule type" value="Genomic_DNA"/>
</dbReference>
<keyword evidence="5" id="KW-1185">Reference proteome</keyword>
<comment type="caution">
    <text evidence="4">The sequence shown here is derived from an EMBL/GenBank/DDBJ whole genome shotgun (WGS) entry which is preliminary data.</text>
</comment>
<evidence type="ECO:0000259" key="3">
    <source>
        <dbReference type="Pfam" id="PF07059"/>
    </source>
</evidence>
<feature type="compositionally biased region" description="Basic and acidic residues" evidence="1">
    <location>
        <begin position="101"/>
        <end position="113"/>
    </location>
</feature>
<sequence length="113" mass="12107">MLVHLAFGYLTTLTVDLAFLIEGQTESELPERILGAVRFSELDAASARQLELVSEGSDGDLQSSLPTRFWKSIGQGFSHLIHPGAQESSSNSSTSYPNGAVDHDTSNGDVTKP</sequence>
<protein>
    <recommendedName>
        <fullName evidence="3">Protein ENHANCED DISEASE RESISTANCE 2 C-terminal domain-containing protein</fullName>
    </recommendedName>
</protein>
<name>A0AAE2BJR8_9LAMI</name>
<dbReference type="PANTHER" id="PTHR12136">
    <property type="entry name" value="ENHANCED DISEASE RESISTANCE-RELATED"/>
    <property type="match status" value="1"/>
</dbReference>
<dbReference type="Proteomes" id="UP001289374">
    <property type="component" value="Unassembled WGS sequence"/>
</dbReference>
<dbReference type="AlphaFoldDB" id="A0AAE2BJR8"/>
<evidence type="ECO:0000256" key="1">
    <source>
        <dbReference type="SAM" id="MobiDB-lite"/>
    </source>
</evidence>
<feature type="signal peptide" evidence="2">
    <location>
        <begin position="1"/>
        <end position="27"/>
    </location>
</feature>
<feature type="chain" id="PRO_5042253336" description="Protein ENHANCED DISEASE RESISTANCE 2 C-terminal domain-containing protein" evidence="2">
    <location>
        <begin position="28"/>
        <end position="113"/>
    </location>
</feature>